<dbReference type="Proteomes" id="UP000199615">
    <property type="component" value="Unassembled WGS sequence"/>
</dbReference>
<keyword evidence="1" id="KW-0732">Signal</keyword>
<evidence type="ECO:0000313" key="3">
    <source>
        <dbReference type="Proteomes" id="UP000199615"/>
    </source>
</evidence>
<name>A0A1H8LW32_9BRAD</name>
<dbReference type="AlphaFoldDB" id="A0A1H8LW32"/>
<dbReference type="EMBL" id="FODT01000001">
    <property type="protein sequence ID" value="SEO09305.1"/>
    <property type="molecule type" value="Genomic_DNA"/>
</dbReference>
<reference evidence="3" key="1">
    <citation type="submission" date="2016-10" db="EMBL/GenBank/DDBJ databases">
        <authorList>
            <person name="Varghese N."/>
            <person name="Submissions S."/>
        </authorList>
    </citation>
    <scope>NUCLEOTIDE SEQUENCE [LARGE SCALE GENOMIC DNA]</scope>
    <source>
        <strain evidence="3">DSM 123</strain>
    </source>
</reference>
<evidence type="ECO:0000313" key="2">
    <source>
        <dbReference type="EMBL" id="SEO09305.1"/>
    </source>
</evidence>
<evidence type="ECO:0000256" key="1">
    <source>
        <dbReference type="SAM" id="SignalP"/>
    </source>
</evidence>
<feature type="chain" id="PRO_5011519976" evidence="1">
    <location>
        <begin position="18"/>
        <end position="100"/>
    </location>
</feature>
<feature type="signal peptide" evidence="1">
    <location>
        <begin position="1"/>
        <end position="17"/>
    </location>
</feature>
<organism evidence="2 3">
    <name type="scientific">Rhodopseudomonas pseudopalustris</name>
    <dbReference type="NCBI Taxonomy" id="1513892"/>
    <lineage>
        <taxon>Bacteria</taxon>
        <taxon>Pseudomonadati</taxon>
        <taxon>Pseudomonadota</taxon>
        <taxon>Alphaproteobacteria</taxon>
        <taxon>Hyphomicrobiales</taxon>
        <taxon>Nitrobacteraceae</taxon>
        <taxon>Rhodopseudomonas</taxon>
    </lineage>
</organism>
<keyword evidence="3" id="KW-1185">Reference proteome</keyword>
<protein>
    <submittedName>
        <fullName evidence="2">Uncharacterized protein</fullName>
    </submittedName>
</protein>
<proteinExistence type="predicted"/>
<sequence length="100" mass="10258">MLMFLAFVYLFVGIAHNISCLDQVVASGIAFEQMSDASDDGTKTGIAICDHCPTCAPAMMPAASVAYAPTAVPAAPVVTAASVIIAGLSRLDTPPPKFLT</sequence>
<accession>A0A1H8LW32</accession>
<gene>
    <name evidence="2" type="ORF">SAMN05444123_101248</name>
</gene>